<evidence type="ECO:0000256" key="1">
    <source>
        <dbReference type="SAM" id="MobiDB-lite"/>
    </source>
</evidence>
<keyword evidence="2" id="KW-0472">Membrane</keyword>
<name>A0A1Q8UUJ1_PRIMG</name>
<keyword evidence="2" id="KW-0812">Transmembrane</keyword>
<keyword evidence="2" id="KW-1133">Transmembrane helix</keyword>
<accession>A0A1Q8UUJ1</accession>
<reference evidence="3 4" key="1">
    <citation type="submission" date="2019-10" db="EMBL/GenBank/DDBJ databases">
        <title>Complete genome sequences for adaption low water activity.</title>
        <authorList>
            <person name="Zhao L."/>
            <person name="Zhong J."/>
        </authorList>
    </citation>
    <scope>NUCLEOTIDE SEQUENCE [LARGE SCALE GENOMIC DNA]</scope>
    <source>
        <strain evidence="3 4">FDU301</strain>
    </source>
</reference>
<sequence length="68" mass="7812">MMKTEVYEGRRKMINLLIGCILLALGVYFMFKFLFYSPSKKKRDQQNMNKPSGEASASSRTNDSNGIR</sequence>
<dbReference type="AlphaFoldDB" id="A0A1Q8UUJ1"/>
<protein>
    <submittedName>
        <fullName evidence="3">Uncharacterized protein</fullName>
    </submittedName>
</protein>
<organism evidence="3 4">
    <name type="scientific">Priestia megaterium</name>
    <name type="common">Bacillus megaterium</name>
    <dbReference type="NCBI Taxonomy" id="1404"/>
    <lineage>
        <taxon>Bacteria</taxon>
        <taxon>Bacillati</taxon>
        <taxon>Bacillota</taxon>
        <taxon>Bacilli</taxon>
        <taxon>Bacillales</taxon>
        <taxon>Bacillaceae</taxon>
        <taxon>Priestia</taxon>
    </lineage>
</organism>
<dbReference type="GeneID" id="93642761"/>
<dbReference type="EMBL" id="CP045272">
    <property type="protein sequence ID" value="QJX77508.1"/>
    <property type="molecule type" value="Genomic_DNA"/>
</dbReference>
<evidence type="ECO:0000256" key="2">
    <source>
        <dbReference type="SAM" id="Phobius"/>
    </source>
</evidence>
<proteinExistence type="predicted"/>
<gene>
    <name evidence="3" type="ORF">FDZ14_15435</name>
</gene>
<dbReference type="RefSeq" id="WP_026106588.1">
    <property type="nucleotide sequence ID" value="NZ_CM125446.1"/>
</dbReference>
<evidence type="ECO:0000313" key="4">
    <source>
        <dbReference type="Proteomes" id="UP000501076"/>
    </source>
</evidence>
<feature type="region of interest" description="Disordered" evidence="1">
    <location>
        <begin position="40"/>
        <end position="68"/>
    </location>
</feature>
<feature type="compositionally biased region" description="Polar residues" evidence="1">
    <location>
        <begin position="46"/>
        <end position="68"/>
    </location>
</feature>
<feature type="transmembrane region" description="Helical" evidence="2">
    <location>
        <begin position="12"/>
        <end position="35"/>
    </location>
</feature>
<dbReference type="Proteomes" id="UP000501076">
    <property type="component" value="Chromosome"/>
</dbReference>
<evidence type="ECO:0000313" key="3">
    <source>
        <dbReference type="EMBL" id="QJX77508.1"/>
    </source>
</evidence>